<protein>
    <submittedName>
        <fullName evidence="2">Uncharacterized protein</fullName>
    </submittedName>
</protein>
<accession>A0A107FA69</accession>
<keyword evidence="1" id="KW-0812">Transmembrane</keyword>
<name>A0A107FA69_9BURK</name>
<dbReference type="AlphaFoldDB" id="A0A107FA69"/>
<keyword evidence="1" id="KW-1133">Transmembrane helix</keyword>
<gene>
    <name evidence="2" type="ORF">WL73_23505</name>
</gene>
<sequence>MRIETERMRHSGNWPLIVQLVLLDVVMGVALSLYMLCRFLRPTFIHSMSESLLIAIAIQAVVAVGIRTYARRMNHLDSQITWDLILTFGILLSLSSLNDMLGALNRAGGQ</sequence>
<feature type="transmembrane region" description="Helical" evidence="1">
    <location>
        <begin position="16"/>
        <end position="40"/>
    </location>
</feature>
<reference evidence="2 3" key="1">
    <citation type="submission" date="2015-11" db="EMBL/GenBank/DDBJ databases">
        <title>Expanding the genomic diversity of Burkholderia species for the development of highly accurate diagnostics.</title>
        <authorList>
            <person name="Sahl J."/>
            <person name="Keim P."/>
            <person name="Wagner D."/>
        </authorList>
    </citation>
    <scope>NUCLEOTIDE SEQUENCE [LARGE SCALE GENOMIC DNA]</scope>
    <source>
        <strain evidence="2 3">MSMB2167WGS</strain>
    </source>
</reference>
<dbReference type="Proteomes" id="UP000062998">
    <property type="component" value="Unassembled WGS sequence"/>
</dbReference>
<evidence type="ECO:0000313" key="3">
    <source>
        <dbReference type="Proteomes" id="UP000062998"/>
    </source>
</evidence>
<feature type="transmembrane region" description="Helical" evidence="1">
    <location>
        <begin position="52"/>
        <end position="70"/>
    </location>
</feature>
<organism evidence="2 3">
    <name type="scientific">Burkholderia ubonensis</name>
    <dbReference type="NCBI Taxonomy" id="101571"/>
    <lineage>
        <taxon>Bacteria</taxon>
        <taxon>Pseudomonadati</taxon>
        <taxon>Pseudomonadota</taxon>
        <taxon>Betaproteobacteria</taxon>
        <taxon>Burkholderiales</taxon>
        <taxon>Burkholderiaceae</taxon>
        <taxon>Burkholderia</taxon>
        <taxon>Burkholderia cepacia complex</taxon>
    </lineage>
</organism>
<comment type="caution">
    <text evidence="2">The sequence shown here is derived from an EMBL/GenBank/DDBJ whole genome shotgun (WGS) entry which is preliminary data.</text>
</comment>
<evidence type="ECO:0000313" key="2">
    <source>
        <dbReference type="EMBL" id="KWD96412.1"/>
    </source>
</evidence>
<keyword evidence="1" id="KW-0472">Membrane</keyword>
<proteinExistence type="predicted"/>
<dbReference type="EMBL" id="LPIX01000092">
    <property type="protein sequence ID" value="KWD96412.1"/>
    <property type="molecule type" value="Genomic_DNA"/>
</dbReference>
<evidence type="ECO:0000256" key="1">
    <source>
        <dbReference type="SAM" id="Phobius"/>
    </source>
</evidence>